<organism evidence="1 2">
    <name type="scientific">Actinacidiphila bryophytorum</name>
    <dbReference type="NCBI Taxonomy" id="1436133"/>
    <lineage>
        <taxon>Bacteria</taxon>
        <taxon>Bacillati</taxon>
        <taxon>Actinomycetota</taxon>
        <taxon>Actinomycetes</taxon>
        <taxon>Kitasatosporales</taxon>
        <taxon>Streptomycetaceae</taxon>
        <taxon>Actinacidiphila</taxon>
    </lineage>
</organism>
<comment type="caution">
    <text evidence="1">The sequence shown here is derived from an EMBL/GenBank/DDBJ whole genome shotgun (WGS) entry which is preliminary data.</text>
</comment>
<accession>A0A9W4MFB0</accession>
<reference evidence="1" key="1">
    <citation type="submission" date="2021-06" db="EMBL/GenBank/DDBJ databases">
        <authorList>
            <person name="Arsene-Ploetze F."/>
        </authorList>
    </citation>
    <scope>NUCLEOTIDE SEQUENCE</scope>
    <source>
        <strain evidence="1">SBRY1</strain>
    </source>
</reference>
<proteinExistence type="predicted"/>
<dbReference type="RefSeq" id="WP_205044797.1">
    <property type="nucleotide sequence ID" value="NZ_CAJVAX010000020.1"/>
</dbReference>
<evidence type="ECO:0000313" key="2">
    <source>
        <dbReference type="Proteomes" id="UP001153328"/>
    </source>
</evidence>
<dbReference type="AlphaFoldDB" id="A0A9W4MFB0"/>
<dbReference type="EMBL" id="CAJVAX010000020">
    <property type="protein sequence ID" value="CAG7654558.1"/>
    <property type="molecule type" value="Genomic_DNA"/>
</dbReference>
<name>A0A9W4MFB0_9ACTN</name>
<protein>
    <submittedName>
        <fullName evidence="1">Uncharacterized protein</fullName>
    </submittedName>
</protein>
<gene>
    <name evidence="1" type="ORF">SBRY_60514</name>
</gene>
<dbReference type="Proteomes" id="UP001153328">
    <property type="component" value="Unassembled WGS sequence"/>
</dbReference>
<sequence length="91" mass="9569">MFHPGSRYADAGTYQVTRPGGAVVTATRLPLPPTAPAVLGWQRRADGERLDLLAAHFLGDPTASWAFGFANASMVLDALAARPLVAVPRAV</sequence>
<keyword evidence="2" id="KW-1185">Reference proteome</keyword>
<evidence type="ECO:0000313" key="1">
    <source>
        <dbReference type="EMBL" id="CAG7654558.1"/>
    </source>
</evidence>